<gene>
    <name evidence="2" type="ORF">C5468_06115</name>
</gene>
<dbReference type="InterPro" id="IPR029063">
    <property type="entry name" value="SAM-dependent_MTases_sf"/>
</dbReference>
<dbReference type="PANTHER" id="PTHR43591">
    <property type="entry name" value="METHYLTRANSFERASE"/>
    <property type="match status" value="1"/>
</dbReference>
<dbReference type="AlphaFoldDB" id="A0A4R4JLZ2"/>
<dbReference type="GO" id="GO:0008168">
    <property type="term" value="F:methyltransferase activity"/>
    <property type="evidence" value="ECO:0007669"/>
    <property type="project" value="UniProtKB-KW"/>
</dbReference>
<proteinExistence type="predicted"/>
<organism evidence="2 3">
    <name type="scientific">Photorhabdus luminescens subsp. mexicana</name>
    <dbReference type="NCBI Taxonomy" id="2100167"/>
    <lineage>
        <taxon>Bacteria</taxon>
        <taxon>Pseudomonadati</taxon>
        <taxon>Pseudomonadota</taxon>
        <taxon>Gammaproteobacteria</taxon>
        <taxon>Enterobacterales</taxon>
        <taxon>Morganellaceae</taxon>
        <taxon>Photorhabdus</taxon>
    </lineage>
</organism>
<protein>
    <submittedName>
        <fullName evidence="2">Class I SAM-dependent methyltransferase</fullName>
    </submittedName>
</protein>
<dbReference type="PANTHER" id="PTHR43591:SF110">
    <property type="entry name" value="RHODANESE DOMAIN-CONTAINING PROTEIN"/>
    <property type="match status" value="1"/>
</dbReference>
<name>A0A4R4JLZ2_PHOLU</name>
<dbReference type="GO" id="GO:0032259">
    <property type="term" value="P:methylation"/>
    <property type="evidence" value="ECO:0007669"/>
    <property type="project" value="UniProtKB-KW"/>
</dbReference>
<keyword evidence="2" id="KW-0489">Methyltransferase</keyword>
<sequence length="273" mass="31032">MTKGKSMNKTQANELPWWHENAGFFGDIYKEADDSYETFFEGNNELTSRTEKEAQGVINLCSLNIGASLIDCPSGYGRHSVAIAKKGINVTGIDINSRFLSLSREHAEKNNINVNFLHSDMRKLPTIGPVDAIINMFYSFGFFSNEENSEVVKEFCRILRPGGKFLMHTMVTIPAFGDGRIPLEERRTLRSGSTLVSRRRLNPITRREEGLWSLLDKDSKERSLTPYDVRIYTTEEFADICYNAGFSEVVFYGDWDGSRYEEKSPYLIAVATK</sequence>
<accession>A0A4R4JLZ2</accession>
<dbReference type="Pfam" id="PF13649">
    <property type="entry name" value="Methyltransf_25"/>
    <property type="match status" value="1"/>
</dbReference>
<evidence type="ECO:0000313" key="3">
    <source>
        <dbReference type="Proteomes" id="UP000295550"/>
    </source>
</evidence>
<feature type="domain" description="Methyltransferase" evidence="1">
    <location>
        <begin position="71"/>
        <end position="163"/>
    </location>
</feature>
<dbReference type="SUPFAM" id="SSF53335">
    <property type="entry name" value="S-adenosyl-L-methionine-dependent methyltransferases"/>
    <property type="match status" value="1"/>
</dbReference>
<keyword evidence="2" id="KW-0808">Transferase</keyword>
<evidence type="ECO:0000259" key="1">
    <source>
        <dbReference type="Pfam" id="PF13649"/>
    </source>
</evidence>
<evidence type="ECO:0000313" key="2">
    <source>
        <dbReference type="EMBL" id="TDB54099.1"/>
    </source>
</evidence>
<dbReference type="InterPro" id="IPR041698">
    <property type="entry name" value="Methyltransf_25"/>
</dbReference>
<reference evidence="2 3" key="1">
    <citation type="journal article" date="2019" name="Int. J. Syst. Evol. Microbiol.">
        <title>Photorhabdus khanii subsp. guanajuatensis subsp. nov., isolated from Heterorhabditis atacamensis, and Photorhabdus luminescens subsp. mexicana subsp. nov., isolated from Heterorhabditis mexicana entomopathogenic nematodes.</title>
        <authorList>
            <person name="Machado R.A.R."/>
            <person name="Bruno P."/>
            <person name="Arce C.C.M."/>
            <person name="Liechti N."/>
            <person name="Kohler A."/>
            <person name="Bernal J."/>
            <person name="Bruggmann R."/>
            <person name="Turlings T.C.J."/>
        </authorList>
    </citation>
    <scope>NUCLEOTIDE SEQUENCE [LARGE SCALE GENOMIC DNA]</scope>
    <source>
        <strain evidence="2 3">MEX47-22</strain>
    </source>
</reference>
<dbReference type="CDD" id="cd02440">
    <property type="entry name" value="AdoMet_MTases"/>
    <property type="match status" value="1"/>
</dbReference>
<dbReference type="Gene3D" id="3.40.50.150">
    <property type="entry name" value="Vaccinia Virus protein VP39"/>
    <property type="match status" value="1"/>
</dbReference>
<dbReference type="EMBL" id="PUJX01000005">
    <property type="protein sequence ID" value="TDB54099.1"/>
    <property type="molecule type" value="Genomic_DNA"/>
</dbReference>
<dbReference type="Gene3D" id="2.20.25.110">
    <property type="entry name" value="S-adenosyl-L-methionine-dependent methyltransferases"/>
    <property type="match status" value="1"/>
</dbReference>
<dbReference type="Proteomes" id="UP000295550">
    <property type="component" value="Unassembled WGS sequence"/>
</dbReference>
<comment type="caution">
    <text evidence="2">The sequence shown here is derived from an EMBL/GenBank/DDBJ whole genome shotgun (WGS) entry which is preliminary data.</text>
</comment>